<keyword evidence="3" id="KW-1185">Reference proteome</keyword>
<evidence type="ECO:0000313" key="3">
    <source>
        <dbReference type="Proteomes" id="UP000235371"/>
    </source>
</evidence>
<dbReference type="InParanoid" id="A0A2J6TE64"/>
<dbReference type="AlphaFoldDB" id="A0A2J6TE64"/>
<proteinExistence type="predicted"/>
<evidence type="ECO:0000313" key="2">
    <source>
        <dbReference type="EMBL" id="PMD61325.1"/>
    </source>
</evidence>
<organism evidence="2 3">
    <name type="scientific">Hyaloscypha bicolor E</name>
    <dbReference type="NCBI Taxonomy" id="1095630"/>
    <lineage>
        <taxon>Eukaryota</taxon>
        <taxon>Fungi</taxon>
        <taxon>Dikarya</taxon>
        <taxon>Ascomycota</taxon>
        <taxon>Pezizomycotina</taxon>
        <taxon>Leotiomycetes</taxon>
        <taxon>Helotiales</taxon>
        <taxon>Hyaloscyphaceae</taxon>
        <taxon>Hyaloscypha</taxon>
        <taxon>Hyaloscypha bicolor</taxon>
    </lineage>
</organism>
<dbReference type="RefSeq" id="XP_024738229.1">
    <property type="nucleotide sequence ID" value="XM_024872245.1"/>
</dbReference>
<sequence length="187" mass="21052">MDGLLLPWTNTSRRQVKPDAGPVQIWGPVVNSPTFGTEQRPESARIPEEGDSECSLIYGQCVSQDQRTLGTYSKCFLNIQREMLPSPQIWLHSVCEIAQFITPDARHKRIKASGDTRKAYQPRCNLCSASSRVASSDALSISRSRLEDLRHPVPDIFNAVFFQLLRAFSIKQLLISRYSARLMAPCL</sequence>
<feature type="region of interest" description="Disordered" evidence="1">
    <location>
        <begin position="28"/>
        <end position="48"/>
    </location>
</feature>
<dbReference type="GeneID" id="36580326"/>
<name>A0A2J6TE64_9HELO</name>
<dbReference type="Proteomes" id="UP000235371">
    <property type="component" value="Unassembled WGS sequence"/>
</dbReference>
<protein>
    <submittedName>
        <fullName evidence="2">Uncharacterized protein</fullName>
    </submittedName>
</protein>
<evidence type="ECO:0000256" key="1">
    <source>
        <dbReference type="SAM" id="MobiDB-lite"/>
    </source>
</evidence>
<dbReference type="EMBL" id="KZ613786">
    <property type="protein sequence ID" value="PMD61325.1"/>
    <property type="molecule type" value="Genomic_DNA"/>
</dbReference>
<reference evidence="2 3" key="1">
    <citation type="submission" date="2016-04" db="EMBL/GenBank/DDBJ databases">
        <title>A degradative enzymes factory behind the ericoid mycorrhizal symbiosis.</title>
        <authorList>
            <consortium name="DOE Joint Genome Institute"/>
            <person name="Martino E."/>
            <person name="Morin E."/>
            <person name="Grelet G."/>
            <person name="Kuo A."/>
            <person name="Kohler A."/>
            <person name="Daghino S."/>
            <person name="Barry K."/>
            <person name="Choi C."/>
            <person name="Cichocki N."/>
            <person name="Clum A."/>
            <person name="Copeland A."/>
            <person name="Hainaut M."/>
            <person name="Haridas S."/>
            <person name="Labutti K."/>
            <person name="Lindquist E."/>
            <person name="Lipzen A."/>
            <person name="Khouja H.-R."/>
            <person name="Murat C."/>
            <person name="Ohm R."/>
            <person name="Olson A."/>
            <person name="Spatafora J."/>
            <person name="Veneault-Fourrey C."/>
            <person name="Henrissat B."/>
            <person name="Grigoriev I."/>
            <person name="Martin F."/>
            <person name="Perotto S."/>
        </authorList>
    </citation>
    <scope>NUCLEOTIDE SEQUENCE [LARGE SCALE GENOMIC DNA]</scope>
    <source>
        <strain evidence="2 3">E</strain>
    </source>
</reference>
<feature type="compositionally biased region" description="Basic and acidic residues" evidence="1">
    <location>
        <begin position="39"/>
        <end position="48"/>
    </location>
</feature>
<gene>
    <name evidence="2" type="ORF">K444DRAFT_367622</name>
</gene>
<accession>A0A2J6TE64</accession>